<accession>A0ABS7SFB1</accession>
<dbReference type="PRINTS" id="PR00778">
    <property type="entry name" value="HTHARSR"/>
</dbReference>
<dbReference type="Proteomes" id="UP000826651">
    <property type="component" value="Unassembled WGS sequence"/>
</dbReference>
<evidence type="ECO:0000259" key="4">
    <source>
        <dbReference type="PROSITE" id="PS50987"/>
    </source>
</evidence>
<dbReference type="Gene3D" id="1.10.10.10">
    <property type="entry name" value="Winged helix-like DNA-binding domain superfamily/Winged helix DNA-binding domain"/>
    <property type="match status" value="1"/>
</dbReference>
<evidence type="ECO:0000313" key="6">
    <source>
        <dbReference type="Proteomes" id="UP000826651"/>
    </source>
</evidence>
<gene>
    <name evidence="5" type="ORF">KCQ71_23010</name>
</gene>
<sequence>MSTSPIASQRPSAAAQGELSRATHDFLTALASPTRQRMMLLFASGAELSVGAVAERAGVGQSTASHQLQLLRRGGIVTSRRDGKVVLYRADRDGMSQALGDLQDYLKVCC</sequence>
<feature type="domain" description="HTH arsR-type" evidence="4">
    <location>
        <begin position="15"/>
        <end position="110"/>
    </location>
</feature>
<name>A0ABS7SFB1_9MICO</name>
<dbReference type="PROSITE" id="PS50987">
    <property type="entry name" value="HTH_ARSR_2"/>
    <property type="match status" value="1"/>
</dbReference>
<proteinExistence type="predicted"/>
<dbReference type="RefSeq" id="WP_223410878.1">
    <property type="nucleotide sequence ID" value="NZ_JAGSHT010000023.1"/>
</dbReference>
<dbReference type="InterPro" id="IPR036390">
    <property type="entry name" value="WH_DNA-bd_sf"/>
</dbReference>
<comment type="caution">
    <text evidence="5">The sequence shown here is derived from an EMBL/GenBank/DDBJ whole genome shotgun (WGS) entry which is preliminary data.</text>
</comment>
<evidence type="ECO:0000256" key="2">
    <source>
        <dbReference type="ARBA" id="ARBA00023125"/>
    </source>
</evidence>
<dbReference type="InterPro" id="IPR051011">
    <property type="entry name" value="Metal_resp_trans_reg"/>
</dbReference>
<protein>
    <submittedName>
        <fullName evidence="5">Helix-turn-helix transcriptional regulator</fullName>
    </submittedName>
</protein>
<dbReference type="InterPro" id="IPR036388">
    <property type="entry name" value="WH-like_DNA-bd_sf"/>
</dbReference>
<dbReference type="InterPro" id="IPR001845">
    <property type="entry name" value="HTH_ArsR_DNA-bd_dom"/>
</dbReference>
<dbReference type="Pfam" id="PF12840">
    <property type="entry name" value="HTH_20"/>
    <property type="match status" value="1"/>
</dbReference>
<keyword evidence="6" id="KW-1185">Reference proteome</keyword>
<dbReference type="CDD" id="cd00090">
    <property type="entry name" value="HTH_ARSR"/>
    <property type="match status" value="1"/>
</dbReference>
<dbReference type="EMBL" id="JAGSHT010000023">
    <property type="protein sequence ID" value="MBZ2199036.1"/>
    <property type="molecule type" value="Genomic_DNA"/>
</dbReference>
<keyword evidence="1" id="KW-0805">Transcription regulation</keyword>
<keyword evidence="3" id="KW-0804">Transcription</keyword>
<evidence type="ECO:0000313" key="5">
    <source>
        <dbReference type="EMBL" id="MBZ2199036.1"/>
    </source>
</evidence>
<evidence type="ECO:0000256" key="1">
    <source>
        <dbReference type="ARBA" id="ARBA00023015"/>
    </source>
</evidence>
<keyword evidence="2" id="KW-0238">DNA-binding</keyword>
<dbReference type="InterPro" id="IPR011991">
    <property type="entry name" value="ArsR-like_HTH"/>
</dbReference>
<dbReference type="NCBIfam" id="NF033788">
    <property type="entry name" value="HTH_metalloreg"/>
    <property type="match status" value="1"/>
</dbReference>
<dbReference type="PANTHER" id="PTHR43132">
    <property type="entry name" value="ARSENICAL RESISTANCE OPERON REPRESSOR ARSR-RELATED"/>
    <property type="match status" value="1"/>
</dbReference>
<dbReference type="SMART" id="SM00418">
    <property type="entry name" value="HTH_ARSR"/>
    <property type="match status" value="1"/>
</dbReference>
<dbReference type="PANTHER" id="PTHR43132:SF2">
    <property type="entry name" value="ARSENICAL RESISTANCE OPERON REPRESSOR ARSR-RELATED"/>
    <property type="match status" value="1"/>
</dbReference>
<evidence type="ECO:0000256" key="3">
    <source>
        <dbReference type="ARBA" id="ARBA00023163"/>
    </source>
</evidence>
<organism evidence="5 6">
    <name type="scientific">Occultella gossypii</name>
    <dbReference type="NCBI Taxonomy" id="2800820"/>
    <lineage>
        <taxon>Bacteria</taxon>
        <taxon>Bacillati</taxon>
        <taxon>Actinomycetota</taxon>
        <taxon>Actinomycetes</taxon>
        <taxon>Micrococcales</taxon>
        <taxon>Ruaniaceae</taxon>
        <taxon>Occultella</taxon>
    </lineage>
</organism>
<dbReference type="SUPFAM" id="SSF46785">
    <property type="entry name" value="Winged helix' DNA-binding domain"/>
    <property type="match status" value="1"/>
</dbReference>
<reference evidence="5 6" key="1">
    <citation type="submission" date="2021-04" db="EMBL/GenBank/DDBJ databases">
        <title>Ruania sp. nov., isolated from sandy soil of mangrove forest.</title>
        <authorList>
            <person name="Ge X."/>
            <person name="Huang R."/>
            <person name="Liu W."/>
        </authorList>
    </citation>
    <scope>NUCLEOTIDE SEQUENCE [LARGE SCALE GENOMIC DNA]</scope>
    <source>
        <strain evidence="5 6">N2-46</strain>
    </source>
</reference>